<dbReference type="RefSeq" id="YP_009126407.1">
    <property type="nucleotide sequence ID" value="NC_026608.1"/>
</dbReference>
<dbReference type="EMBL" id="KP162168">
    <property type="protein sequence ID" value="AJD83141.1"/>
    <property type="molecule type" value="Genomic_DNA"/>
</dbReference>
<organism evidence="1 2">
    <name type="scientific">Paracoccus phage vB_PmaS-R3</name>
    <dbReference type="NCBI Taxonomy" id="2494563"/>
    <lineage>
        <taxon>Viruses</taxon>
        <taxon>Duplodnaviria</taxon>
        <taxon>Heunggongvirae</taxon>
        <taxon>Uroviricota</taxon>
        <taxon>Caudoviricetes</taxon>
        <taxon>Zhuquevirus</taxon>
        <taxon>Zhuquevirus R3</taxon>
    </lineage>
</organism>
<protein>
    <submittedName>
        <fullName evidence="1">Uncharacterized protein</fullName>
    </submittedName>
</protein>
<reference evidence="1 2" key="2">
    <citation type="journal article" date="2015" name="Stand. Genomic Sci.">
        <title>Complete genome sequence of Paracoccus marcusii phage vB_PmaS-R3 isolated from the South China Sea.</title>
        <authorList>
            <person name="Xu Y."/>
            <person name="Zhang R."/>
            <person name="Jiao N."/>
        </authorList>
    </citation>
    <scope>NUCLEOTIDE SEQUENCE [LARGE SCALE GENOMIC DNA]</scope>
</reference>
<name>A0A0B5A7I8_9CAUD</name>
<dbReference type="KEGG" id="vg:23681301"/>
<proteinExistence type="predicted"/>
<accession>A0A0B5A7I8</accession>
<evidence type="ECO:0000313" key="1">
    <source>
        <dbReference type="EMBL" id="AJD83141.1"/>
    </source>
</evidence>
<keyword evidence="2" id="KW-1185">Reference proteome</keyword>
<dbReference type="GeneID" id="23681301"/>
<sequence length="80" mass="8726">MKTDPKPTKAQLDNSDEDVRNYIARLETAIEMARCELTLAAAYAEVMPHPTTNRAALIARIGNALTELGGPIERKTNGTD</sequence>
<dbReference type="Proteomes" id="UP000031732">
    <property type="component" value="Genome"/>
</dbReference>
<reference evidence="2" key="1">
    <citation type="submission" date="2014-11" db="EMBL/GenBank/DDBJ databases">
        <title>Complete genome sequence of Paracoccus marcusii phage vB_PmaS_IMEP1 isolated from the South China Sea.</title>
        <authorList>
            <person name="Xu Y."/>
            <person name="Zhang R."/>
            <person name="Jiao N."/>
        </authorList>
    </citation>
    <scope>NUCLEOTIDE SEQUENCE [LARGE SCALE GENOMIC DNA]</scope>
</reference>
<evidence type="ECO:0000313" key="2">
    <source>
        <dbReference type="Proteomes" id="UP000031732"/>
    </source>
</evidence>